<evidence type="ECO:0000313" key="5">
    <source>
        <dbReference type="Proteomes" id="UP000736328"/>
    </source>
</evidence>
<reference evidence="4" key="1">
    <citation type="submission" date="2020-07" db="EMBL/GenBank/DDBJ databases">
        <title>Huge and variable diversity of episymbiotic CPR bacteria and DPANN archaea in groundwater ecosystems.</title>
        <authorList>
            <person name="He C.Y."/>
            <person name="Keren R."/>
            <person name="Whittaker M."/>
            <person name="Farag I.F."/>
            <person name="Doudna J."/>
            <person name="Cate J.H.D."/>
            <person name="Banfield J.F."/>
        </authorList>
    </citation>
    <scope>NUCLEOTIDE SEQUENCE</scope>
    <source>
        <strain evidence="4">NC_groundwater_1520_Pr4_B-0.1um_53_5</strain>
    </source>
</reference>
<dbReference type="GO" id="GO:0008234">
    <property type="term" value="F:cysteine-type peptidase activity"/>
    <property type="evidence" value="ECO:0007669"/>
    <property type="project" value="InterPro"/>
</dbReference>
<dbReference type="CDD" id="cd02619">
    <property type="entry name" value="Peptidase_C1"/>
    <property type="match status" value="1"/>
</dbReference>
<feature type="domain" description="Peptidase C1A papain C-terminal" evidence="2">
    <location>
        <begin position="50"/>
        <end position="269"/>
    </location>
</feature>
<keyword evidence="1" id="KW-0732">Signal</keyword>
<protein>
    <submittedName>
        <fullName evidence="4">T9SS type A sorting domain-containing protein</fullName>
    </submittedName>
</protein>
<feature type="domain" description="FlgD/Vpr Ig-like" evidence="3">
    <location>
        <begin position="741"/>
        <end position="805"/>
    </location>
</feature>
<sequence>MKKLLLAFLVFSLSAMVAMAQQHGLGLKQHDPLKDKPRHLVKINVSPKLPAAVDHTDGMPPVGDQGSQGSCTAWATSYYSKTYQEYAEHGWDVSDPRHQFSPAFVYNQINGGVDGGSYIDDAFQLLCDLGSGSYYQFPYNQSDFATWPSEAAYDTGISYRCQNWYSIYSADDAGITAIKQVISDGGNVVIGLEVFPNFDNINAYDTVYCAADLSGLSRGGHAQCFLGYDDNKATHDGLGAFRAVNSWGTGWGNKGYYWMSYQAVKNSQITPWPYVYYATDRIGYVPALKMRTRLLHQKRGQIRIRVGVGDTLAPLWERAFYYNPAWDHYYSGGDHPYPENNIVFDLTEGASFLSTGTGNTIFLRCIDITTDGAAGQVLDLSADQVLWGVSASSHQTPKNITDDNSPVYTSLSLHYQDFTNTVWPAQQTIAQGSAAGLIIRVSPLNGYSSWVKLSASVFPLPAQGSLSISLAADSLLPLDSCAASLASSADVSPGLYNIAVMAVDSADTITHISTAAVWVLGSGQALCVGSGGAIINLMKKHWASVDSLEQMPPIIGSQYQALVLESGITPADSINIRQYVENGGNLLLIGSTPHQLCGGSDLTSISPWLGAKSHAWYTGTGMKLISDRTAPFDVSTINVGDTLGTALYNWSRLSSLVPGAAVLGHYGTFPSIYAALYNEYGSGRCFWFTVGAGTGVKSDSLIDGFLGHPALGIESQYATAEPSLSTITLNYAPNPFKLSTTINYQIPKSAMVSLKVYNLAGQLVKVLDHGLKSPGAYRVNWNGGTDGGSKLSGGIYFVRIQAETSSLVKKILLLR</sequence>
<dbReference type="AlphaFoldDB" id="A0A933IB78"/>
<dbReference type="Proteomes" id="UP000736328">
    <property type="component" value="Unassembled WGS sequence"/>
</dbReference>
<dbReference type="InterPro" id="IPR025965">
    <property type="entry name" value="FlgD/Vpr_Ig-like"/>
</dbReference>
<name>A0A933IB78_UNCT6</name>
<dbReference type="InterPro" id="IPR038765">
    <property type="entry name" value="Papain-like_cys_pep_sf"/>
</dbReference>
<dbReference type="InterPro" id="IPR026444">
    <property type="entry name" value="Secre_tail"/>
</dbReference>
<dbReference type="InterPro" id="IPR029062">
    <property type="entry name" value="Class_I_gatase-like"/>
</dbReference>
<dbReference type="NCBIfam" id="TIGR04183">
    <property type="entry name" value="Por_Secre_tail"/>
    <property type="match status" value="1"/>
</dbReference>
<evidence type="ECO:0000259" key="2">
    <source>
        <dbReference type="Pfam" id="PF00112"/>
    </source>
</evidence>
<evidence type="ECO:0000259" key="3">
    <source>
        <dbReference type="Pfam" id="PF13860"/>
    </source>
</evidence>
<dbReference type="Gene3D" id="3.90.70.10">
    <property type="entry name" value="Cysteine proteinases"/>
    <property type="match status" value="1"/>
</dbReference>
<dbReference type="Pfam" id="PF13860">
    <property type="entry name" value="FlgD_ig"/>
    <property type="match status" value="1"/>
</dbReference>
<feature type="signal peptide" evidence="1">
    <location>
        <begin position="1"/>
        <end position="20"/>
    </location>
</feature>
<gene>
    <name evidence="4" type="ORF">HY768_10320</name>
</gene>
<dbReference type="InterPro" id="IPR000668">
    <property type="entry name" value="Peptidase_C1A_C"/>
</dbReference>
<dbReference type="GO" id="GO:0006508">
    <property type="term" value="P:proteolysis"/>
    <property type="evidence" value="ECO:0007669"/>
    <property type="project" value="InterPro"/>
</dbReference>
<dbReference type="SUPFAM" id="SSF52317">
    <property type="entry name" value="Class I glutamine amidotransferase-like"/>
    <property type="match status" value="1"/>
</dbReference>
<dbReference type="Pfam" id="PF00112">
    <property type="entry name" value="Peptidase_C1"/>
    <property type="match status" value="1"/>
</dbReference>
<evidence type="ECO:0000313" key="4">
    <source>
        <dbReference type="EMBL" id="MBI4727591.1"/>
    </source>
</evidence>
<proteinExistence type="predicted"/>
<accession>A0A933IB78</accession>
<comment type="caution">
    <text evidence="4">The sequence shown here is derived from an EMBL/GenBank/DDBJ whole genome shotgun (WGS) entry which is preliminary data.</text>
</comment>
<evidence type="ECO:0000256" key="1">
    <source>
        <dbReference type="SAM" id="SignalP"/>
    </source>
</evidence>
<dbReference type="EMBL" id="JACQXR010000139">
    <property type="protein sequence ID" value="MBI4727591.1"/>
    <property type="molecule type" value="Genomic_DNA"/>
</dbReference>
<feature type="chain" id="PRO_5037044657" evidence="1">
    <location>
        <begin position="21"/>
        <end position="815"/>
    </location>
</feature>
<organism evidence="4 5">
    <name type="scientific">candidate division TA06 bacterium</name>
    <dbReference type="NCBI Taxonomy" id="2250710"/>
    <lineage>
        <taxon>Bacteria</taxon>
        <taxon>Bacteria division TA06</taxon>
    </lineage>
</organism>
<dbReference type="SUPFAM" id="SSF54001">
    <property type="entry name" value="Cysteine proteinases"/>
    <property type="match status" value="1"/>
</dbReference>
<dbReference type="Gene3D" id="2.60.40.4070">
    <property type="match status" value="1"/>
</dbReference>